<evidence type="ECO:0000256" key="1">
    <source>
        <dbReference type="SAM" id="MobiDB-lite"/>
    </source>
</evidence>
<sequence length="81" mass="9021">MGQDKSVRKEGLRNSPNEKKASWVSPPNVAYYGAKNGGQEGGQRELGFLSEEEKKREGREEEEEIKEFPSKIVVEIVGGDP</sequence>
<proteinExistence type="predicted"/>
<keyword evidence="3" id="KW-1185">Reference proteome</keyword>
<reference evidence="3" key="1">
    <citation type="journal article" date="2011" name="Nature">
        <title>Genome sequence and analysis of the tuber crop potato.</title>
        <authorList>
            <consortium name="The Potato Genome Sequencing Consortium"/>
        </authorList>
    </citation>
    <scope>NUCLEOTIDE SEQUENCE [LARGE SCALE GENOMIC DNA]</scope>
    <source>
        <strain evidence="3">cv. DM1-3 516 R44</strain>
    </source>
</reference>
<dbReference type="PaxDb" id="4113-PGSC0003DMT400088479"/>
<dbReference type="Gramene" id="PGSC0003DMT400088479">
    <property type="protein sequence ID" value="PGSC0003DMT400088479"/>
    <property type="gene ID" value="PGSC0003DMG400038050"/>
</dbReference>
<dbReference type="AlphaFoldDB" id="M1DG21"/>
<dbReference type="EnsemblPlants" id="PGSC0003DMT400088479">
    <property type="protein sequence ID" value="PGSC0003DMT400088479"/>
    <property type="gene ID" value="PGSC0003DMG400038050"/>
</dbReference>
<accession>M1DG21</accession>
<dbReference type="Proteomes" id="UP000011115">
    <property type="component" value="Unassembled WGS sequence"/>
</dbReference>
<dbReference type="InParanoid" id="M1DG21"/>
<protein>
    <submittedName>
        <fullName evidence="2">Uncharacterized protein</fullName>
    </submittedName>
</protein>
<organism evidence="2 3">
    <name type="scientific">Solanum tuberosum</name>
    <name type="common">Potato</name>
    <dbReference type="NCBI Taxonomy" id="4113"/>
    <lineage>
        <taxon>Eukaryota</taxon>
        <taxon>Viridiplantae</taxon>
        <taxon>Streptophyta</taxon>
        <taxon>Embryophyta</taxon>
        <taxon>Tracheophyta</taxon>
        <taxon>Spermatophyta</taxon>
        <taxon>Magnoliopsida</taxon>
        <taxon>eudicotyledons</taxon>
        <taxon>Gunneridae</taxon>
        <taxon>Pentapetalae</taxon>
        <taxon>asterids</taxon>
        <taxon>lamiids</taxon>
        <taxon>Solanales</taxon>
        <taxon>Solanaceae</taxon>
        <taxon>Solanoideae</taxon>
        <taxon>Solaneae</taxon>
        <taxon>Solanum</taxon>
    </lineage>
</organism>
<feature type="compositionally biased region" description="Basic and acidic residues" evidence="1">
    <location>
        <begin position="1"/>
        <end position="21"/>
    </location>
</feature>
<evidence type="ECO:0000313" key="2">
    <source>
        <dbReference type="EnsemblPlants" id="PGSC0003DMT400088479"/>
    </source>
</evidence>
<evidence type="ECO:0000313" key="3">
    <source>
        <dbReference type="Proteomes" id="UP000011115"/>
    </source>
</evidence>
<dbReference type="HOGENOM" id="CLU_2578569_0_0_1"/>
<name>M1DG21_SOLTU</name>
<reference evidence="2" key="2">
    <citation type="submission" date="2015-06" db="UniProtKB">
        <authorList>
            <consortium name="EnsemblPlants"/>
        </authorList>
    </citation>
    <scope>IDENTIFICATION</scope>
    <source>
        <strain evidence="2">DM1-3 516 R44</strain>
    </source>
</reference>
<feature type="region of interest" description="Disordered" evidence="1">
    <location>
        <begin position="1"/>
        <end position="67"/>
    </location>
</feature>